<dbReference type="Proteomes" id="UP000886803">
    <property type="component" value="Unassembled WGS sequence"/>
</dbReference>
<dbReference type="Gene3D" id="3.40.50.1700">
    <property type="entry name" value="Glycoside hydrolase family 3 C-terminal domain"/>
    <property type="match status" value="1"/>
</dbReference>
<organism evidence="5 6">
    <name type="scientific">Candidatus Gemmiger avicola</name>
    <dbReference type="NCBI Taxonomy" id="2838605"/>
    <lineage>
        <taxon>Bacteria</taxon>
        <taxon>Bacillati</taxon>
        <taxon>Bacillota</taxon>
        <taxon>Clostridia</taxon>
        <taxon>Eubacteriales</taxon>
        <taxon>Gemmiger</taxon>
    </lineage>
</organism>
<feature type="domain" description="Fibronectin type III-like" evidence="4">
    <location>
        <begin position="622"/>
        <end position="689"/>
    </location>
</feature>
<dbReference type="InterPro" id="IPR044993">
    <property type="entry name" value="BXL"/>
</dbReference>
<dbReference type="Pfam" id="PF01915">
    <property type="entry name" value="Glyco_hydro_3_C"/>
    <property type="match status" value="1"/>
</dbReference>
<evidence type="ECO:0000313" key="6">
    <source>
        <dbReference type="Proteomes" id="UP000886803"/>
    </source>
</evidence>
<dbReference type="InterPro" id="IPR036962">
    <property type="entry name" value="Glyco_hydro_3_N_sf"/>
</dbReference>
<dbReference type="SMART" id="SM01217">
    <property type="entry name" value="Fn3_like"/>
    <property type="match status" value="1"/>
</dbReference>
<dbReference type="PANTHER" id="PTHR42721">
    <property type="entry name" value="SUGAR HYDROLASE-RELATED"/>
    <property type="match status" value="1"/>
</dbReference>
<keyword evidence="2" id="KW-0732">Signal</keyword>
<evidence type="ECO:0000256" key="3">
    <source>
        <dbReference type="ARBA" id="ARBA00022801"/>
    </source>
</evidence>
<dbReference type="GO" id="GO:0031222">
    <property type="term" value="P:arabinan catabolic process"/>
    <property type="evidence" value="ECO:0007669"/>
    <property type="project" value="TreeGrafter"/>
</dbReference>
<comment type="similarity">
    <text evidence="1">Belongs to the glycosyl hydrolase 3 family.</text>
</comment>
<accession>A0A9D2S4F1</accession>
<dbReference type="SUPFAM" id="SSF52279">
    <property type="entry name" value="Beta-D-glucan exohydrolase, C-terminal domain"/>
    <property type="match status" value="1"/>
</dbReference>
<dbReference type="Pfam" id="PF14310">
    <property type="entry name" value="Fn3-like"/>
    <property type="match status" value="1"/>
</dbReference>
<dbReference type="Pfam" id="PF00933">
    <property type="entry name" value="Glyco_hydro_3"/>
    <property type="match status" value="1"/>
</dbReference>
<evidence type="ECO:0000259" key="4">
    <source>
        <dbReference type="SMART" id="SM01217"/>
    </source>
</evidence>
<dbReference type="Gene3D" id="2.60.40.10">
    <property type="entry name" value="Immunoglobulins"/>
    <property type="match status" value="1"/>
</dbReference>
<reference evidence="5" key="1">
    <citation type="journal article" date="2021" name="PeerJ">
        <title>Extensive microbial diversity within the chicken gut microbiome revealed by metagenomics and culture.</title>
        <authorList>
            <person name="Gilroy R."/>
            <person name="Ravi A."/>
            <person name="Getino M."/>
            <person name="Pursley I."/>
            <person name="Horton D.L."/>
            <person name="Alikhan N.F."/>
            <person name="Baker D."/>
            <person name="Gharbi K."/>
            <person name="Hall N."/>
            <person name="Watson M."/>
            <person name="Adriaenssens E.M."/>
            <person name="Foster-Nyarko E."/>
            <person name="Jarju S."/>
            <person name="Secka A."/>
            <person name="Antonio M."/>
            <person name="Oren A."/>
            <person name="Chaudhuri R.R."/>
            <person name="La Ragione R."/>
            <person name="Hildebrand F."/>
            <person name="Pallen M.J."/>
        </authorList>
    </citation>
    <scope>NUCLEOTIDE SEQUENCE</scope>
    <source>
        <strain evidence="5">ChiBcec8-13705</strain>
    </source>
</reference>
<evidence type="ECO:0000256" key="1">
    <source>
        <dbReference type="ARBA" id="ARBA00005336"/>
    </source>
</evidence>
<dbReference type="EMBL" id="DWYG01000180">
    <property type="protein sequence ID" value="HJB42949.1"/>
    <property type="molecule type" value="Genomic_DNA"/>
</dbReference>
<dbReference type="InterPro" id="IPR013783">
    <property type="entry name" value="Ig-like_fold"/>
</dbReference>
<evidence type="ECO:0000313" key="5">
    <source>
        <dbReference type="EMBL" id="HJB42949.1"/>
    </source>
</evidence>
<comment type="caution">
    <text evidence="5">The sequence shown here is derived from an EMBL/GenBank/DDBJ whole genome shotgun (WGS) entry which is preliminary data.</text>
</comment>
<dbReference type="InterPro" id="IPR036881">
    <property type="entry name" value="Glyco_hydro_3_C_sf"/>
</dbReference>
<gene>
    <name evidence="5" type="ORF">H9945_10685</name>
</gene>
<dbReference type="GO" id="GO:0009044">
    <property type="term" value="F:xylan 1,4-beta-xylosidase activity"/>
    <property type="evidence" value="ECO:0007669"/>
    <property type="project" value="InterPro"/>
</dbReference>
<sequence>MAIKPDKTAEYRKRAQELVAQMTLKEKVSQMLSWAPAIPRLGIPAYNWWSEGIHGMGRAGTATVFPQAVGMAAAFDPDMMRTVGDAVATEARGKYNLCRSYGDRDIFKGLTVWAPNINIFRDPRWGRGHETYGEDPYLTGRLGVGFVEGMQGDDPDYLKVAACAKHFAVHSGPEDQRHYFNAVVSKQDLWETYLPAFKALVEEAGVEAVMGAYNRTNGEPCCGSKTLLRDILRGKWHFDGHVTSDCWAIKDFHEGHMVTEGPVDSVALAVNNGCDLNCGNLYVYLEQAVAEGKVDEKTIDESVVRLFTTRFKLGMFDPEDKVPYNRIDHTQVDSPAMQELNLRVAEKILVLLKNKDNILPLDANALKTIAVVGPNADNRKALVGNYEGTASRYFTVLDGLHEYLGDKVEIRYSQGCHLYADKIHSLSQEGELISEVKGMCAESDVVICCLGLDAGLEGEEGDQGNQFASGDKPSLALPGHQEEVLRACLDSGKPVIVVVLSGSALALNTADQEAAAVLQAWYPGAQGGLAVARALFGEVNPQGKLPVTFYHSDEDLPSFTDYAMKGRTYRYMEKEALYPFGYGLSYTRFAFKDAALSAQTAGPDGVDLSVTVRNEGSRAGIETVQVYVKAERPGTPNAQLKGLAKVDLAPGEERRVTLHLPLEALALCNEEGVCEVLPGDYTLWVGGSQPDARSITLAGQAPLRLALRQVEKVVM</sequence>
<dbReference type="InterPro" id="IPR026891">
    <property type="entry name" value="Fn3-like"/>
</dbReference>
<dbReference type="PRINTS" id="PR00133">
    <property type="entry name" value="GLHYDRLASE3"/>
</dbReference>
<dbReference type="AlphaFoldDB" id="A0A9D2S4F1"/>
<dbReference type="PANTHER" id="PTHR42721:SF3">
    <property type="entry name" value="BETA-D-XYLOSIDASE 5-RELATED"/>
    <property type="match status" value="1"/>
</dbReference>
<proteinExistence type="inferred from homology"/>
<dbReference type="InterPro" id="IPR017853">
    <property type="entry name" value="GH"/>
</dbReference>
<dbReference type="GO" id="GO:0045493">
    <property type="term" value="P:xylan catabolic process"/>
    <property type="evidence" value="ECO:0007669"/>
    <property type="project" value="InterPro"/>
</dbReference>
<reference evidence="5" key="2">
    <citation type="submission" date="2021-04" db="EMBL/GenBank/DDBJ databases">
        <authorList>
            <person name="Gilroy R."/>
        </authorList>
    </citation>
    <scope>NUCLEOTIDE SEQUENCE</scope>
    <source>
        <strain evidence="5">ChiBcec8-13705</strain>
    </source>
</reference>
<evidence type="ECO:0000256" key="2">
    <source>
        <dbReference type="ARBA" id="ARBA00022729"/>
    </source>
</evidence>
<dbReference type="GO" id="GO:0046556">
    <property type="term" value="F:alpha-L-arabinofuranosidase activity"/>
    <property type="evidence" value="ECO:0007669"/>
    <property type="project" value="TreeGrafter"/>
</dbReference>
<name>A0A9D2S4F1_9FIRM</name>
<dbReference type="Gene3D" id="3.20.20.300">
    <property type="entry name" value="Glycoside hydrolase, family 3, N-terminal domain"/>
    <property type="match status" value="1"/>
</dbReference>
<keyword evidence="3 5" id="KW-0378">Hydrolase</keyword>
<feature type="non-terminal residue" evidence="5">
    <location>
        <position position="715"/>
    </location>
</feature>
<dbReference type="InterPro" id="IPR002772">
    <property type="entry name" value="Glyco_hydro_3_C"/>
</dbReference>
<dbReference type="InterPro" id="IPR001764">
    <property type="entry name" value="Glyco_hydro_3_N"/>
</dbReference>
<dbReference type="SUPFAM" id="SSF51445">
    <property type="entry name" value="(Trans)glycosidases"/>
    <property type="match status" value="1"/>
</dbReference>
<protein>
    <submittedName>
        <fullName evidence="5">Glycoside hydrolase family 3 C-terminal domain-containing protein</fullName>
    </submittedName>
</protein>